<keyword evidence="4" id="KW-0297">G-protein coupled receptor</keyword>
<keyword evidence="5" id="KW-0472">Membrane</keyword>
<gene>
    <name evidence="10" type="ORF">CHS0354_002127</name>
</gene>
<proteinExistence type="predicted"/>
<dbReference type="EMBL" id="JAEAOA010000190">
    <property type="protein sequence ID" value="KAK3609149.1"/>
    <property type="molecule type" value="Genomic_DNA"/>
</dbReference>
<feature type="compositionally biased region" description="Polar residues" evidence="8">
    <location>
        <begin position="83"/>
        <end position="95"/>
    </location>
</feature>
<keyword evidence="6" id="KW-0675">Receptor</keyword>
<keyword evidence="2" id="KW-0812">Transmembrane</keyword>
<evidence type="ECO:0000256" key="8">
    <source>
        <dbReference type="SAM" id="MobiDB-lite"/>
    </source>
</evidence>
<organism evidence="10 11">
    <name type="scientific">Potamilus streckersoni</name>
    <dbReference type="NCBI Taxonomy" id="2493646"/>
    <lineage>
        <taxon>Eukaryota</taxon>
        <taxon>Metazoa</taxon>
        <taxon>Spiralia</taxon>
        <taxon>Lophotrochozoa</taxon>
        <taxon>Mollusca</taxon>
        <taxon>Bivalvia</taxon>
        <taxon>Autobranchia</taxon>
        <taxon>Heteroconchia</taxon>
        <taxon>Palaeoheterodonta</taxon>
        <taxon>Unionida</taxon>
        <taxon>Unionoidea</taxon>
        <taxon>Unionidae</taxon>
        <taxon>Ambleminae</taxon>
        <taxon>Lampsilini</taxon>
        <taxon>Potamilus</taxon>
    </lineage>
</organism>
<dbReference type="PROSITE" id="PS50262">
    <property type="entry name" value="G_PROTEIN_RECEP_F1_2"/>
    <property type="match status" value="1"/>
</dbReference>
<dbReference type="Gene3D" id="1.20.1070.10">
    <property type="entry name" value="Rhodopsin 7-helix transmembrane proteins"/>
    <property type="match status" value="1"/>
</dbReference>
<feature type="region of interest" description="Disordered" evidence="8">
    <location>
        <begin position="83"/>
        <end position="102"/>
    </location>
</feature>
<feature type="domain" description="G-protein coupled receptors family 1 profile" evidence="9">
    <location>
        <begin position="12"/>
        <end position="57"/>
    </location>
</feature>
<dbReference type="InterPro" id="IPR000276">
    <property type="entry name" value="GPCR_Rhodpsn"/>
</dbReference>
<keyword evidence="7" id="KW-0807">Transducer</keyword>
<evidence type="ECO:0000313" key="11">
    <source>
        <dbReference type="Proteomes" id="UP001195483"/>
    </source>
</evidence>
<dbReference type="PANTHER" id="PTHR24240">
    <property type="entry name" value="OPSIN"/>
    <property type="match status" value="1"/>
</dbReference>
<sequence>MKHKKVAKRCCFLLSWTPYAIVAIISAVGKPNSISTLGTTLPAIFAKCSALWNPVIYVIRNGEFRRSLIATLSSISCNRKFANTSRSTCSNNPSHDNPLKSSDRSLIPMIELKTENSKHHTVFSKIISEPADVPSFRTNNISREPNVETDYVTEDINKELVTTVVQ</sequence>
<comment type="subcellular location">
    <subcellularLocation>
        <location evidence="1">Membrane</location>
        <topology evidence="1">Multi-pass membrane protein</topology>
    </subcellularLocation>
</comment>
<dbReference type="InterPro" id="IPR050125">
    <property type="entry name" value="GPCR_opsins"/>
</dbReference>
<keyword evidence="11" id="KW-1185">Reference proteome</keyword>
<evidence type="ECO:0000313" key="10">
    <source>
        <dbReference type="EMBL" id="KAK3609149.1"/>
    </source>
</evidence>
<protein>
    <recommendedName>
        <fullName evidence="9">G-protein coupled receptors family 1 profile domain-containing protein</fullName>
    </recommendedName>
</protein>
<reference evidence="10" key="1">
    <citation type="journal article" date="2021" name="Genome Biol. Evol.">
        <title>A High-Quality Reference Genome for a Parasitic Bivalve with Doubly Uniparental Inheritance (Bivalvia: Unionida).</title>
        <authorList>
            <person name="Smith C.H."/>
        </authorList>
    </citation>
    <scope>NUCLEOTIDE SEQUENCE</scope>
    <source>
        <strain evidence="10">CHS0354</strain>
    </source>
</reference>
<dbReference type="Proteomes" id="UP001195483">
    <property type="component" value="Unassembled WGS sequence"/>
</dbReference>
<evidence type="ECO:0000256" key="7">
    <source>
        <dbReference type="ARBA" id="ARBA00023224"/>
    </source>
</evidence>
<dbReference type="AlphaFoldDB" id="A0AAE0WCG3"/>
<dbReference type="GO" id="GO:0004930">
    <property type="term" value="F:G protein-coupled receptor activity"/>
    <property type="evidence" value="ECO:0007669"/>
    <property type="project" value="UniProtKB-KW"/>
</dbReference>
<evidence type="ECO:0000256" key="1">
    <source>
        <dbReference type="ARBA" id="ARBA00004141"/>
    </source>
</evidence>
<evidence type="ECO:0000256" key="3">
    <source>
        <dbReference type="ARBA" id="ARBA00022989"/>
    </source>
</evidence>
<dbReference type="GO" id="GO:0016020">
    <property type="term" value="C:membrane"/>
    <property type="evidence" value="ECO:0007669"/>
    <property type="project" value="UniProtKB-SubCell"/>
</dbReference>
<name>A0AAE0WCG3_9BIVA</name>
<dbReference type="PRINTS" id="PR00237">
    <property type="entry name" value="GPCRRHODOPSN"/>
</dbReference>
<evidence type="ECO:0000256" key="5">
    <source>
        <dbReference type="ARBA" id="ARBA00023136"/>
    </source>
</evidence>
<evidence type="ECO:0000256" key="2">
    <source>
        <dbReference type="ARBA" id="ARBA00022692"/>
    </source>
</evidence>
<keyword evidence="3" id="KW-1133">Transmembrane helix</keyword>
<accession>A0AAE0WCG3</accession>
<reference evidence="10" key="3">
    <citation type="submission" date="2023-05" db="EMBL/GenBank/DDBJ databases">
        <authorList>
            <person name="Smith C.H."/>
        </authorList>
    </citation>
    <scope>NUCLEOTIDE SEQUENCE</scope>
    <source>
        <strain evidence="10">CHS0354</strain>
        <tissue evidence="10">Mantle</tissue>
    </source>
</reference>
<evidence type="ECO:0000256" key="6">
    <source>
        <dbReference type="ARBA" id="ARBA00023170"/>
    </source>
</evidence>
<reference evidence="10" key="2">
    <citation type="journal article" date="2021" name="Genome Biol. Evol.">
        <title>Developing a high-quality reference genome for a parasitic bivalve with doubly uniparental inheritance (Bivalvia: Unionida).</title>
        <authorList>
            <person name="Smith C.H."/>
        </authorList>
    </citation>
    <scope>NUCLEOTIDE SEQUENCE</scope>
    <source>
        <strain evidence="10">CHS0354</strain>
        <tissue evidence="10">Mantle</tissue>
    </source>
</reference>
<dbReference type="InterPro" id="IPR017452">
    <property type="entry name" value="GPCR_Rhodpsn_7TM"/>
</dbReference>
<dbReference type="SUPFAM" id="SSF81321">
    <property type="entry name" value="Family A G protein-coupled receptor-like"/>
    <property type="match status" value="1"/>
</dbReference>
<comment type="caution">
    <text evidence="10">The sequence shown here is derived from an EMBL/GenBank/DDBJ whole genome shotgun (WGS) entry which is preliminary data.</text>
</comment>
<evidence type="ECO:0000256" key="4">
    <source>
        <dbReference type="ARBA" id="ARBA00023040"/>
    </source>
</evidence>
<evidence type="ECO:0000259" key="9">
    <source>
        <dbReference type="PROSITE" id="PS50262"/>
    </source>
</evidence>